<organism evidence="1 2">
    <name type="scientific">Luteibacter jiangsuensis</name>
    <dbReference type="NCBI Taxonomy" id="637577"/>
    <lineage>
        <taxon>Bacteria</taxon>
        <taxon>Pseudomonadati</taxon>
        <taxon>Pseudomonadota</taxon>
        <taxon>Gammaproteobacteria</taxon>
        <taxon>Lysobacterales</taxon>
        <taxon>Rhodanobacteraceae</taxon>
        <taxon>Luteibacter</taxon>
    </lineage>
</organism>
<dbReference type="Proteomes" id="UP001237737">
    <property type="component" value="Unassembled WGS sequence"/>
</dbReference>
<protein>
    <submittedName>
        <fullName evidence="1">Uncharacterized protein</fullName>
    </submittedName>
</protein>
<comment type="caution">
    <text evidence="1">The sequence shown here is derived from an EMBL/GenBank/DDBJ whole genome shotgun (WGS) entry which is preliminary data.</text>
</comment>
<dbReference type="RefSeq" id="WP_306850377.1">
    <property type="nucleotide sequence ID" value="NZ_JAUSSK010000003.1"/>
</dbReference>
<gene>
    <name evidence="1" type="ORF">J2T07_002484</name>
</gene>
<accession>A0ABT9SZ60</accession>
<keyword evidence="2" id="KW-1185">Reference proteome</keyword>
<dbReference type="EMBL" id="JAUSSK010000003">
    <property type="protein sequence ID" value="MDQ0010294.1"/>
    <property type="molecule type" value="Genomic_DNA"/>
</dbReference>
<reference evidence="1 2" key="1">
    <citation type="submission" date="2023-07" db="EMBL/GenBank/DDBJ databases">
        <title>Sorghum-associated microbial communities from plants grown in Nebraska, USA.</title>
        <authorList>
            <person name="Schachtman D."/>
        </authorList>
    </citation>
    <scope>NUCLEOTIDE SEQUENCE [LARGE SCALE GENOMIC DNA]</scope>
    <source>
        <strain evidence="1 2">CC60</strain>
    </source>
</reference>
<sequence>MTVGFIGGSYMFDLGDVASMDQLSVVVKDISAGSVRGQLLHDQIFRTYVKLDDVDDAVSLMKCVRNELRKRAVGQVGAHAVSAGESDGFEAYFNAFEECATSCRDFYTNWGILKPVRVARIDMPAYLQDTARSLDLVDSLAAGDEPFWKKFAS</sequence>
<name>A0ABT9SZ60_9GAMM</name>
<proteinExistence type="predicted"/>
<evidence type="ECO:0000313" key="1">
    <source>
        <dbReference type="EMBL" id="MDQ0010294.1"/>
    </source>
</evidence>
<evidence type="ECO:0000313" key="2">
    <source>
        <dbReference type="Proteomes" id="UP001237737"/>
    </source>
</evidence>